<organism evidence="3 4">
    <name type="scientific">Byssochlamys spectabilis</name>
    <name type="common">Paecilomyces variotii</name>
    <dbReference type="NCBI Taxonomy" id="264951"/>
    <lineage>
        <taxon>Eukaryota</taxon>
        <taxon>Fungi</taxon>
        <taxon>Dikarya</taxon>
        <taxon>Ascomycota</taxon>
        <taxon>Pezizomycotina</taxon>
        <taxon>Eurotiomycetes</taxon>
        <taxon>Eurotiomycetidae</taxon>
        <taxon>Eurotiales</taxon>
        <taxon>Thermoascaceae</taxon>
        <taxon>Paecilomyces</taxon>
    </lineage>
</organism>
<comment type="caution">
    <text evidence="3">The sequence shown here is derived from an EMBL/GenBank/DDBJ whole genome shotgun (WGS) entry which is preliminary data.</text>
</comment>
<keyword evidence="4" id="KW-1185">Reference proteome</keyword>
<dbReference type="EMBL" id="RCNU01000011">
    <property type="protein sequence ID" value="RWQ92936.1"/>
    <property type="molecule type" value="Genomic_DNA"/>
</dbReference>
<name>A0A443HMA5_BYSSP</name>
<sequence length="279" mass="30511">MANPSPSKSSAAANVGNDGEPVDKIQRGNYTFSTAGTATWIGLRVLDPFIQYNLLFRGAGDNILTRIGVTTTSSVLAGSSSALSKPRCILLGMSAAAVAKHIYWILGLNQEYFPPSFATFISAFNLAFDTTATFLLLSSKTSAALSEPQISIPYTNGLSLPLNVVVGTLMFSAGLLVETVAEVQRKWFKKDPKNKGKIFTGGLWRLARHINYGAYTIWRGGYMLAAGGWAPCVILMAFLLRDFLSNSIRGMDKYMGGKYSEQWEEYKARVPWLMFPGIF</sequence>
<dbReference type="AlphaFoldDB" id="A0A443HMA5"/>
<proteinExistence type="predicted"/>
<dbReference type="InterPro" id="IPR010721">
    <property type="entry name" value="UstE-like"/>
</dbReference>
<reference evidence="3 4" key="1">
    <citation type="journal article" date="2018" name="Front. Microbiol.">
        <title>Genomic and genetic insights into a cosmopolitan fungus, Paecilomyces variotii (Eurotiales).</title>
        <authorList>
            <person name="Urquhart A.S."/>
            <person name="Mondo S.J."/>
            <person name="Makela M.R."/>
            <person name="Hane J.K."/>
            <person name="Wiebenga A."/>
            <person name="He G."/>
            <person name="Mihaltcheva S."/>
            <person name="Pangilinan J."/>
            <person name="Lipzen A."/>
            <person name="Barry K."/>
            <person name="de Vries R.P."/>
            <person name="Grigoriev I.V."/>
            <person name="Idnurm A."/>
        </authorList>
    </citation>
    <scope>NUCLEOTIDE SEQUENCE [LARGE SCALE GENOMIC DNA]</scope>
    <source>
        <strain evidence="3 4">CBS 101075</strain>
    </source>
</reference>
<dbReference type="Gene3D" id="1.20.120.1630">
    <property type="match status" value="1"/>
</dbReference>
<evidence type="ECO:0000256" key="2">
    <source>
        <dbReference type="SAM" id="Phobius"/>
    </source>
</evidence>
<evidence type="ECO:0000256" key="1">
    <source>
        <dbReference type="SAM" id="MobiDB-lite"/>
    </source>
</evidence>
<evidence type="ECO:0000313" key="3">
    <source>
        <dbReference type="EMBL" id="RWQ92936.1"/>
    </source>
</evidence>
<keyword evidence="2" id="KW-1133">Transmembrane helix</keyword>
<protein>
    <recommendedName>
        <fullName evidence="5">Steroid 5-alpha reductase C-terminal domain-containing protein</fullName>
    </recommendedName>
</protein>
<dbReference type="VEuPathDB" id="FungiDB:C8Q69DRAFT_530125"/>
<evidence type="ECO:0000313" key="4">
    <source>
        <dbReference type="Proteomes" id="UP000283841"/>
    </source>
</evidence>
<feature type="compositionally biased region" description="Low complexity" evidence="1">
    <location>
        <begin position="1"/>
        <end position="14"/>
    </location>
</feature>
<evidence type="ECO:0008006" key="5">
    <source>
        <dbReference type="Google" id="ProtNLM"/>
    </source>
</evidence>
<dbReference type="Proteomes" id="UP000283841">
    <property type="component" value="Unassembled WGS sequence"/>
</dbReference>
<dbReference type="STRING" id="264951.A0A443HMA5"/>
<dbReference type="GO" id="GO:0016020">
    <property type="term" value="C:membrane"/>
    <property type="evidence" value="ECO:0007669"/>
    <property type="project" value="TreeGrafter"/>
</dbReference>
<dbReference type="Pfam" id="PF06966">
    <property type="entry name" value="DUF1295"/>
    <property type="match status" value="1"/>
</dbReference>
<feature type="transmembrane region" description="Helical" evidence="2">
    <location>
        <begin position="221"/>
        <end position="240"/>
    </location>
</feature>
<feature type="transmembrane region" description="Helical" evidence="2">
    <location>
        <begin position="112"/>
        <end position="137"/>
    </location>
</feature>
<gene>
    <name evidence="3" type="ORF">C8Q69DRAFT_530125</name>
</gene>
<dbReference type="PANTHER" id="PTHR32251">
    <property type="entry name" value="3-OXO-5-ALPHA-STEROID 4-DEHYDROGENASE"/>
    <property type="match status" value="1"/>
</dbReference>
<dbReference type="RefSeq" id="XP_028482581.1">
    <property type="nucleotide sequence ID" value="XM_028633723.1"/>
</dbReference>
<feature type="transmembrane region" description="Helical" evidence="2">
    <location>
        <begin position="158"/>
        <end position="177"/>
    </location>
</feature>
<feature type="region of interest" description="Disordered" evidence="1">
    <location>
        <begin position="1"/>
        <end position="20"/>
    </location>
</feature>
<feature type="transmembrane region" description="Helical" evidence="2">
    <location>
        <begin position="88"/>
        <end position="106"/>
    </location>
</feature>
<dbReference type="GeneID" id="39603000"/>
<accession>A0A443HMA5</accession>
<keyword evidence="2" id="KW-0812">Transmembrane</keyword>
<keyword evidence="2" id="KW-0472">Membrane</keyword>
<dbReference type="PANTHER" id="PTHR32251:SF15">
    <property type="entry name" value="3-OXO-5-ALPHA-STEROID 4-DEHYDROGENASE (DUF1295)"/>
    <property type="match status" value="1"/>
</dbReference>